<dbReference type="GO" id="GO:0005524">
    <property type="term" value="F:ATP binding"/>
    <property type="evidence" value="ECO:0007669"/>
    <property type="project" value="UniProtKB-KW"/>
</dbReference>
<keyword evidence="7" id="KW-0648">Protein biosynthesis</keyword>
<reference evidence="9 10" key="1">
    <citation type="submission" date="2018-06" db="EMBL/GenBank/DDBJ databases">
        <title>Genomic Encyclopedia of Archaeal and Bacterial Type Strains, Phase II (KMG-II): from individual species to whole genera.</title>
        <authorList>
            <person name="Goeker M."/>
        </authorList>
    </citation>
    <scope>NUCLEOTIDE SEQUENCE [LARGE SCALE GENOMIC DNA]</scope>
    <source>
        <strain evidence="9 10">DSM 19830</strain>
    </source>
</reference>
<keyword evidence="1 7" id="KW-0436">Ligase</keyword>
<keyword evidence="10" id="KW-1185">Reference proteome</keyword>
<dbReference type="InterPro" id="IPR001412">
    <property type="entry name" value="aa-tRNA-synth_I_CS"/>
</dbReference>
<comment type="caution">
    <text evidence="9">The sequence shown here is derived from an EMBL/GenBank/DDBJ whole genome shotgun (WGS) entry which is preliminary data.</text>
</comment>
<comment type="similarity">
    <text evidence="7">Belongs to the class-I aminoacyl-tRNA synthetase family.</text>
</comment>
<evidence type="ECO:0000256" key="5">
    <source>
        <dbReference type="ARBA" id="ARBA00022840"/>
    </source>
</evidence>
<dbReference type="Proteomes" id="UP000248882">
    <property type="component" value="Unassembled WGS sequence"/>
</dbReference>
<dbReference type="PANTHER" id="PTHR43311">
    <property type="entry name" value="GLUTAMATE--TRNA LIGASE"/>
    <property type="match status" value="1"/>
</dbReference>
<dbReference type="Pfam" id="PF00749">
    <property type="entry name" value="tRNA-synt_1c"/>
    <property type="match status" value="1"/>
</dbReference>
<keyword evidence="4" id="KW-0862">Zinc</keyword>
<dbReference type="AlphaFoldDB" id="A0A2W7R4P8"/>
<evidence type="ECO:0000256" key="1">
    <source>
        <dbReference type="ARBA" id="ARBA00022598"/>
    </source>
</evidence>
<keyword evidence="2" id="KW-0479">Metal-binding</keyword>
<accession>A0A2W7R4P8</accession>
<dbReference type="InterPro" id="IPR049940">
    <property type="entry name" value="GluQ/Sye"/>
</dbReference>
<evidence type="ECO:0000256" key="3">
    <source>
        <dbReference type="ARBA" id="ARBA00022741"/>
    </source>
</evidence>
<evidence type="ECO:0000256" key="7">
    <source>
        <dbReference type="RuleBase" id="RU363037"/>
    </source>
</evidence>
<proteinExistence type="inferred from homology"/>
<evidence type="ECO:0000256" key="2">
    <source>
        <dbReference type="ARBA" id="ARBA00022723"/>
    </source>
</evidence>
<dbReference type="OrthoDB" id="9807503at2"/>
<dbReference type="Gene3D" id="3.40.50.620">
    <property type="entry name" value="HUPs"/>
    <property type="match status" value="1"/>
</dbReference>
<gene>
    <name evidence="9" type="ORF">LV85_01043</name>
</gene>
<dbReference type="PROSITE" id="PS00178">
    <property type="entry name" value="AA_TRNA_LIGASE_I"/>
    <property type="match status" value="1"/>
</dbReference>
<dbReference type="EMBL" id="QKZT01000003">
    <property type="protein sequence ID" value="PZX55818.1"/>
    <property type="molecule type" value="Genomic_DNA"/>
</dbReference>
<dbReference type="InterPro" id="IPR014729">
    <property type="entry name" value="Rossmann-like_a/b/a_fold"/>
</dbReference>
<evidence type="ECO:0000259" key="8">
    <source>
        <dbReference type="Pfam" id="PF00749"/>
    </source>
</evidence>
<dbReference type="RefSeq" id="WP_111317112.1">
    <property type="nucleotide sequence ID" value="NZ_QKZT01000003.1"/>
</dbReference>
<feature type="domain" description="Glutamyl/glutaminyl-tRNA synthetase class Ib catalytic" evidence="8">
    <location>
        <begin position="6"/>
        <end position="271"/>
    </location>
</feature>
<sequence>MDFKLTRFAPTPSGFLHLGNLYSFLVTKALAEKSGAKILLRIDDLDRDRYRQEYVQDIFDTLDFMEISYDQGPKSVQEFEQEWSQIHRMNAYLEALEQIREKNLVFACDCTRKKIQQLDSSGYYLGHCQVRNIPLERNETCWRMDTFDTDFIHLNTYSEGKKSYTLPEDSAFFIVRKKDKLPAYQLTSVIDDVQYGVDLIVRGNDLLGSTLDQQIVANELGLHSFQEATFHHHPVLKGPKNKKLSKSEGATSIQYLRKEGKKPADIYQLLAEILGVKETISDFDSFKKQLGL</sequence>
<dbReference type="GO" id="GO:0005829">
    <property type="term" value="C:cytosol"/>
    <property type="evidence" value="ECO:0007669"/>
    <property type="project" value="TreeGrafter"/>
</dbReference>
<evidence type="ECO:0000313" key="10">
    <source>
        <dbReference type="Proteomes" id="UP000248882"/>
    </source>
</evidence>
<dbReference type="InterPro" id="IPR000924">
    <property type="entry name" value="Glu/Gln-tRNA-synth"/>
</dbReference>
<organism evidence="9 10">
    <name type="scientific">Algoriphagus chordae</name>
    <dbReference type="NCBI Taxonomy" id="237019"/>
    <lineage>
        <taxon>Bacteria</taxon>
        <taxon>Pseudomonadati</taxon>
        <taxon>Bacteroidota</taxon>
        <taxon>Cytophagia</taxon>
        <taxon>Cytophagales</taxon>
        <taxon>Cyclobacteriaceae</taxon>
        <taxon>Algoriphagus</taxon>
    </lineage>
</organism>
<dbReference type="GO" id="GO:0004818">
    <property type="term" value="F:glutamate-tRNA ligase activity"/>
    <property type="evidence" value="ECO:0007669"/>
    <property type="project" value="TreeGrafter"/>
</dbReference>
<evidence type="ECO:0000256" key="4">
    <source>
        <dbReference type="ARBA" id="ARBA00022833"/>
    </source>
</evidence>
<dbReference type="PRINTS" id="PR00987">
    <property type="entry name" value="TRNASYNTHGLU"/>
</dbReference>
<dbReference type="GO" id="GO:0006424">
    <property type="term" value="P:glutamyl-tRNA aminoacylation"/>
    <property type="evidence" value="ECO:0007669"/>
    <property type="project" value="TreeGrafter"/>
</dbReference>
<keyword evidence="3 7" id="KW-0547">Nucleotide-binding</keyword>
<dbReference type="InterPro" id="IPR020058">
    <property type="entry name" value="Glu/Gln-tRNA-synth_Ib_cat-dom"/>
</dbReference>
<protein>
    <submittedName>
        <fullName evidence="9">Glutamyl-tRNA synthetase</fullName>
    </submittedName>
</protein>
<keyword evidence="6 7" id="KW-0030">Aminoacyl-tRNA synthetase</keyword>
<name>A0A2W7R4P8_9BACT</name>
<dbReference type="SUPFAM" id="SSF52374">
    <property type="entry name" value="Nucleotidylyl transferase"/>
    <property type="match status" value="1"/>
</dbReference>
<evidence type="ECO:0000256" key="6">
    <source>
        <dbReference type="ARBA" id="ARBA00023146"/>
    </source>
</evidence>
<dbReference type="PANTHER" id="PTHR43311:SF1">
    <property type="entry name" value="GLUTAMYL-Q TRNA(ASP) SYNTHETASE"/>
    <property type="match status" value="1"/>
</dbReference>
<keyword evidence="5 7" id="KW-0067">ATP-binding</keyword>
<evidence type="ECO:0000313" key="9">
    <source>
        <dbReference type="EMBL" id="PZX55818.1"/>
    </source>
</evidence>